<feature type="region of interest" description="Disordered" evidence="1">
    <location>
        <begin position="345"/>
        <end position="409"/>
    </location>
</feature>
<feature type="region of interest" description="Disordered" evidence="1">
    <location>
        <begin position="190"/>
        <end position="329"/>
    </location>
</feature>
<evidence type="ECO:0000313" key="2">
    <source>
        <dbReference type="EMBL" id="THU87692.1"/>
    </source>
</evidence>
<evidence type="ECO:0000256" key="1">
    <source>
        <dbReference type="SAM" id="MobiDB-lite"/>
    </source>
</evidence>
<name>A0A4S8LFC0_DENBC</name>
<protein>
    <submittedName>
        <fullName evidence="2">Uncharacterized protein</fullName>
    </submittedName>
</protein>
<feature type="compositionally biased region" description="Basic residues" evidence="1">
    <location>
        <begin position="638"/>
        <end position="653"/>
    </location>
</feature>
<dbReference type="EMBL" id="ML179439">
    <property type="protein sequence ID" value="THU87692.1"/>
    <property type="molecule type" value="Genomic_DNA"/>
</dbReference>
<dbReference type="Proteomes" id="UP000297245">
    <property type="component" value="Unassembled WGS sequence"/>
</dbReference>
<feature type="compositionally biased region" description="Polar residues" evidence="1">
    <location>
        <begin position="289"/>
        <end position="300"/>
    </location>
</feature>
<proteinExistence type="predicted"/>
<feature type="compositionally biased region" description="Polar residues" evidence="1">
    <location>
        <begin position="384"/>
        <end position="394"/>
    </location>
</feature>
<keyword evidence="3" id="KW-1185">Reference proteome</keyword>
<feature type="compositionally biased region" description="Low complexity" evidence="1">
    <location>
        <begin position="345"/>
        <end position="354"/>
    </location>
</feature>
<reference evidence="2 3" key="1">
    <citation type="journal article" date="2019" name="Nat. Ecol. Evol.">
        <title>Megaphylogeny resolves global patterns of mushroom evolution.</title>
        <authorList>
            <person name="Varga T."/>
            <person name="Krizsan K."/>
            <person name="Foldi C."/>
            <person name="Dima B."/>
            <person name="Sanchez-Garcia M."/>
            <person name="Sanchez-Ramirez S."/>
            <person name="Szollosi G.J."/>
            <person name="Szarkandi J.G."/>
            <person name="Papp V."/>
            <person name="Albert L."/>
            <person name="Andreopoulos W."/>
            <person name="Angelini C."/>
            <person name="Antonin V."/>
            <person name="Barry K.W."/>
            <person name="Bougher N.L."/>
            <person name="Buchanan P."/>
            <person name="Buyck B."/>
            <person name="Bense V."/>
            <person name="Catcheside P."/>
            <person name="Chovatia M."/>
            <person name="Cooper J."/>
            <person name="Damon W."/>
            <person name="Desjardin D."/>
            <person name="Finy P."/>
            <person name="Geml J."/>
            <person name="Haridas S."/>
            <person name="Hughes K."/>
            <person name="Justo A."/>
            <person name="Karasinski D."/>
            <person name="Kautmanova I."/>
            <person name="Kiss B."/>
            <person name="Kocsube S."/>
            <person name="Kotiranta H."/>
            <person name="LaButti K.M."/>
            <person name="Lechner B.E."/>
            <person name="Liimatainen K."/>
            <person name="Lipzen A."/>
            <person name="Lukacs Z."/>
            <person name="Mihaltcheva S."/>
            <person name="Morgado L.N."/>
            <person name="Niskanen T."/>
            <person name="Noordeloos M.E."/>
            <person name="Ohm R.A."/>
            <person name="Ortiz-Santana B."/>
            <person name="Ovrebo C."/>
            <person name="Racz N."/>
            <person name="Riley R."/>
            <person name="Savchenko A."/>
            <person name="Shiryaev A."/>
            <person name="Soop K."/>
            <person name="Spirin V."/>
            <person name="Szebenyi C."/>
            <person name="Tomsovsky M."/>
            <person name="Tulloss R.E."/>
            <person name="Uehling J."/>
            <person name="Grigoriev I.V."/>
            <person name="Vagvolgyi C."/>
            <person name="Papp T."/>
            <person name="Martin F.M."/>
            <person name="Miettinen O."/>
            <person name="Hibbett D.S."/>
            <person name="Nagy L.G."/>
        </authorList>
    </citation>
    <scope>NUCLEOTIDE SEQUENCE [LARGE SCALE GENOMIC DNA]</scope>
    <source>
        <strain evidence="2 3">CBS 962.96</strain>
    </source>
</reference>
<feature type="compositionally biased region" description="Pro residues" evidence="1">
    <location>
        <begin position="226"/>
        <end position="235"/>
    </location>
</feature>
<dbReference type="AlphaFoldDB" id="A0A4S8LFC0"/>
<organism evidence="2 3">
    <name type="scientific">Dendrothele bispora (strain CBS 962.96)</name>
    <dbReference type="NCBI Taxonomy" id="1314807"/>
    <lineage>
        <taxon>Eukaryota</taxon>
        <taxon>Fungi</taxon>
        <taxon>Dikarya</taxon>
        <taxon>Basidiomycota</taxon>
        <taxon>Agaricomycotina</taxon>
        <taxon>Agaricomycetes</taxon>
        <taxon>Agaricomycetidae</taxon>
        <taxon>Agaricales</taxon>
        <taxon>Agaricales incertae sedis</taxon>
        <taxon>Dendrothele</taxon>
    </lineage>
</organism>
<sequence length="667" mass="73369">MSGLRTTLRILRDAPTNTLLSSPILQVASVNRLIVGAALASPRRSIEFFVDESCSSLTFFRLLTQEAPPEIPNLSLELSPRFQLLEPTATTTRLHTRASLRHCTFFELSSLGKTLHSLGIIDSWTANENNHFPQVVDRARLTIFDNLRDAIDPSIFQDDFDLRGWVIEDEEVAWNEGQVQPVTLAECKFGRPSTPFSTTKTNDERRTQLASSRRPAFTGGAGPSTSAPPPNPPKPTWKSALLGPETKTGAATPLSATKTAMATRSAPGMTTFTRTTETARKQPNKPNKPAQTATKPSTASKAPAKISGRASKSSTPRSARPGNLSLYSPCLTGSVVLVPPVKTATKGFTSTSTTPFNPCKRTQDEPPPAKKQCLTKPAQAPNAKASSSTASARPQTKPKAMAGKDDRGRWHRHYNDFPHVNKLSEVNPQPNYPNAQSLLLAKRNGIFANVDTDPAPELCRVEAMAAYTDRVVNGPYPWKCNQCNTSCKTCVFRGHAKKCDACASARNSCSILNNRLKFFFHQEDAAGRVALAPSHIASEAQRACRLRHEADLLIEHAACLHYEADIMTAHNTVAVLQILKMLPNDKKLVEEYRKTDDDVRDIFDNVGKYRKIFDIVVNKFPDLKDPRFSLPSDSQMKSPKKKKPAKAPTKKGKEKAVEPIEEEQLIL</sequence>
<feature type="region of interest" description="Disordered" evidence="1">
    <location>
        <begin position="624"/>
        <end position="667"/>
    </location>
</feature>
<accession>A0A4S8LFC0</accession>
<evidence type="ECO:0000313" key="3">
    <source>
        <dbReference type="Proteomes" id="UP000297245"/>
    </source>
</evidence>
<gene>
    <name evidence="2" type="ORF">K435DRAFT_867017</name>
</gene>